<organism evidence="3 4">
    <name type="scientific">Jeotgalibaca ciconiae</name>
    <dbReference type="NCBI Taxonomy" id="2496265"/>
    <lineage>
        <taxon>Bacteria</taxon>
        <taxon>Bacillati</taxon>
        <taxon>Bacillota</taxon>
        <taxon>Bacilli</taxon>
        <taxon>Lactobacillales</taxon>
        <taxon>Carnobacteriaceae</taxon>
        <taxon>Jeotgalibaca</taxon>
    </lineage>
</organism>
<evidence type="ECO:0000313" key="3">
    <source>
        <dbReference type="EMBL" id="AZP05541.1"/>
    </source>
</evidence>
<evidence type="ECO:0000259" key="2">
    <source>
        <dbReference type="Pfam" id="PF22725"/>
    </source>
</evidence>
<dbReference type="RefSeq" id="WP_126112045.1">
    <property type="nucleotide sequence ID" value="NZ_CP034465.1"/>
</dbReference>
<dbReference type="OrthoDB" id="9815825at2"/>
<name>A0A3Q9BNC5_9LACT</name>
<keyword evidence="4" id="KW-1185">Reference proteome</keyword>
<dbReference type="AlphaFoldDB" id="A0A3Q9BNC5"/>
<feature type="domain" description="Gfo/Idh/MocA-like oxidoreductase N-terminal" evidence="1">
    <location>
        <begin position="6"/>
        <end position="125"/>
    </location>
</feature>
<dbReference type="PANTHER" id="PTHR43249">
    <property type="entry name" value="UDP-N-ACETYL-2-AMINO-2-DEOXY-D-GLUCURONATE OXIDASE"/>
    <property type="match status" value="1"/>
</dbReference>
<feature type="domain" description="GFO/IDH/MocA-like oxidoreductase" evidence="2">
    <location>
        <begin position="139"/>
        <end position="263"/>
    </location>
</feature>
<dbReference type="InterPro" id="IPR052515">
    <property type="entry name" value="Gfo/Idh/MocA_Oxidoreductase"/>
</dbReference>
<dbReference type="GO" id="GO:0000166">
    <property type="term" value="F:nucleotide binding"/>
    <property type="evidence" value="ECO:0007669"/>
    <property type="project" value="InterPro"/>
</dbReference>
<dbReference type="Proteomes" id="UP000273326">
    <property type="component" value="Chromosome"/>
</dbReference>
<accession>A0A3Q9BNC5</accession>
<dbReference type="InterPro" id="IPR000683">
    <property type="entry name" value="Gfo/Idh/MocA-like_OxRdtase_N"/>
</dbReference>
<evidence type="ECO:0000313" key="4">
    <source>
        <dbReference type="Proteomes" id="UP000273326"/>
    </source>
</evidence>
<proteinExistence type="predicted"/>
<dbReference type="KEGG" id="jeh:EJN90_13270"/>
<dbReference type="InterPro" id="IPR036291">
    <property type="entry name" value="NAD(P)-bd_dom_sf"/>
</dbReference>
<dbReference type="Gene3D" id="3.30.360.10">
    <property type="entry name" value="Dihydrodipicolinate Reductase, domain 2"/>
    <property type="match status" value="1"/>
</dbReference>
<gene>
    <name evidence="3" type="ORF">EJN90_13270</name>
</gene>
<dbReference type="Pfam" id="PF22725">
    <property type="entry name" value="GFO_IDH_MocA_C3"/>
    <property type="match status" value="1"/>
</dbReference>
<dbReference type="Gene3D" id="3.40.50.720">
    <property type="entry name" value="NAD(P)-binding Rossmann-like Domain"/>
    <property type="match status" value="1"/>
</dbReference>
<dbReference type="InterPro" id="IPR055170">
    <property type="entry name" value="GFO_IDH_MocA-like_dom"/>
</dbReference>
<evidence type="ECO:0000259" key="1">
    <source>
        <dbReference type="Pfam" id="PF01408"/>
    </source>
</evidence>
<dbReference type="PANTHER" id="PTHR43249:SF1">
    <property type="entry name" value="D-GLUCOSIDE 3-DEHYDROGENASE"/>
    <property type="match status" value="1"/>
</dbReference>
<protein>
    <submittedName>
        <fullName evidence="3">Gfo/Idh/MocA family oxidoreductase</fullName>
    </submittedName>
</protein>
<dbReference type="Pfam" id="PF01408">
    <property type="entry name" value="GFO_IDH_MocA"/>
    <property type="match status" value="1"/>
</dbReference>
<dbReference type="SUPFAM" id="SSF55347">
    <property type="entry name" value="Glyceraldehyde-3-phosphate dehydrogenase-like, C-terminal domain"/>
    <property type="match status" value="1"/>
</dbReference>
<dbReference type="EMBL" id="CP034465">
    <property type="protein sequence ID" value="AZP05541.1"/>
    <property type="molecule type" value="Genomic_DNA"/>
</dbReference>
<dbReference type="SUPFAM" id="SSF51735">
    <property type="entry name" value="NAD(P)-binding Rossmann-fold domains"/>
    <property type="match status" value="1"/>
</dbReference>
<sequence length="392" mass="44286">MTEKVKLGIIGYGAEGGMYAGFFAKNDERLDQNVIELAAICDNDPAKKEKVAQDFPELPFFDNYLDMLESGVVNAIVTTVPHYEHVKMGMDALKYGIHLLGEKPVGVYTKEVERLIAASKEYSDTTFAIFFNQRTNPLYRRVKELMDNKEIGDLQRATWIITTWWRPQGYYNQSNWRATWGGEGGGVLVNQAPHQLDLLQWICGKPEKVTAKLQYGAGRDIAVENEVNALLDFGNGVTGSFITCTHDMIGTDRFEIFGSKGKIVVEDSKRLTVKKLVKAEEELSETMSMEDVVKLFMGQMNMSDYVEETVEEFETVMGQQHIDVLNNFANHIVNGEELLAPGEDGINGVRLANSIHLSSWLDKEVDYNHDKDLYLDELNKRIVEEGKFETKA</sequence>
<reference evidence="4" key="1">
    <citation type="submission" date="2018-12" db="EMBL/GenBank/DDBJ databases">
        <title>Complete genome sequencing of Jeotgalibaca sp. H21T32.</title>
        <authorList>
            <person name="Bae J.-W."/>
            <person name="Lee S.-Y."/>
        </authorList>
    </citation>
    <scope>NUCLEOTIDE SEQUENCE [LARGE SCALE GENOMIC DNA]</scope>
    <source>
        <strain evidence="4">H21T32</strain>
    </source>
</reference>